<feature type="transmembrane region" description="Helical" evidence="1">
    <location>
        <begin position="44"/>
        <end position="63"/>
    </location>
</feature>
<dbReference type="RefSeq" id="WP_074711683.1">
    <property type="nucleotide sequence ID" value="NZ_FNTV01000001.1"/>
</dbReference>
<feature type="transmembrane region" description="Helical" evidence="1">
    <location>
        <begin position="170"/>
        <end position="190"/>
    </location>
</feature>
<organism evidence="2 3">
    <name type="scientific">Arthrobacter alpinus</name>
    <dbReference type="NCBI Taxonomy" id="656366"/>
    <lineage>
        <taxon>Bacteria</taxon>
        <taxon>Bacillati</taxon>
        <taxon>Actinomycetota</taxon>
        <taxon>Actinomycetes</taxon>
        <taxon>Micrococcales</taxon>
        <taxon>Micrococcaceae</taxon>
        <taxon>Arthrobacter</taxon>
    </lineage>
</organism>
<sequence>METAPETPPSRSLYSTPTRILSVVAVVICGALSANLVLTGTPSSIWEFLPWLLFVAWGIYVLLWRPCLLIRPDGLFIRNILRDHEIPFPALKAMRVIQNVSFDTTTGRIPSWGAPGAGKLGPKLSAGPGGLPLLPPTQAAVQSAWDAWERRTESMPGRGHSQESRVTSSWNLPSGVVGVLLLVFSIASVLT</sequence>
<proteinExistence type="predicted"/>
<feature type="transmembrane region" description="Helical" evidence="1">
    <location>
        <begin position="20"/>
        <end position="38"/>
    </location>
</feature>
<evidence type="ECO:0008006" key="4">
    <source>
        <dbReference type="Google" id="ProtNLM"/>
    </source>
</evidence>
<gene>
    <name evidence="2" type="ORF">SAMN04489740_2262</name>
</gene>
<keyword evidence="1" id="KW-0812">Transmembrane</keyword>
<evidence type="ECO:0000313" key="2">
    <source>
        <dbReference type="EMBL" id="SEE70889.1"/>
    </source>
</evidence>
<keyword evidence="1" id="KW-0472">Membrane</keyword>
<accession>A0A1H5L180</accession>
<dbReference type="AlphaFoldDB" id="A0A1H5L180"/>
<reference evidence="2 3" key="1">
    <citation type="submission" date="2016-10" db="EMBL/GenBank/DDBJ databases">
        <authorList>
            <person name="de Groot N.N."/>
        </authorList>
    </citation>
    <scope>NUCLEOTIDE SEQUENCE [LARGE SCALE GENOMIC DNA]</scope>
    <source>
        <strain evidence="2 3">DSM 22274</strain>
    </source>
</reference>
<name>A0A1H5L180_9MICC</name>
<dbReference type="EMBL" id="FNTV01000001">
    <property type="protein sequence ID" value="SEE70889.1"/>
    <property type="molecule type" value="Genomic_DNA"/>
</dbReference>
<evidence type="ECO:0000256" key="1">
    <source>
        <dbReference type="SAM" id="Phobius"/>
    </source>
</evidence>
<keyword evidence="1" id="KW-1133">Transmembrane helix</keyword>
<dbReference type="Proteomes" id="UP000182725">
    <property type="component" value="Unassembled WGS sequence"/>
</dbReference>
<evidence type="ECO:0000313" key="3">
    <source>
        <dbReference type="Proteomes" id="UP000182725"/>
    </source>
</evidence>
<protein>
    <recommendedName>
        <fullName evidence="4">PH domain-containing protein</fullName>
    </recommendedName>
</protein>